<dbReference type="InterPro" id="IPR023606">
    <property type="entry name" value="CoA-Trfase_III_dom_1_sf"/>
</dbReference>
<dbReference type="GO" id="GO:0003824">
    <property type="term" value="F:catalytic activity"/>
    <property type="evidence" value="ECO:0007669"/>
    <property type="project" value="InterPro"/>
</dbReference>
<dbReference type="InterPro" id="IPR044855">
    <property type="entry name" value="CoA-Trfase_III_dom3_sf"/>
</dbReference>
<dbReference type="Gene3D" id="3.30.1540.10">
    <property type="entry name" value="formyl-coa transferase, domain 3"/>
    <property type="match status" value="1"/>
</dbReference>
<dbReference type="Gene3D" id="3.40.50.10540">
    <property type="entry name" value="Crotonobetainyl-coa:carnitine coa-transferase, domain 1"/>
    <property type="match status" value="1"/>
</dbReference>
<reference evidence="2" key="1">
    <citation type="submission" date="2017-02" db="EMBL/GenBank/DDBJ databases">
        <title>Genome of Microbulbifer agarilyticus GP101.</title>
        <authorList>
            <person name="Jung J."/>
            <person name="Bae S.S."/>
            <person name="Baek K."/>
        </authorList>
    </citation>
    <scope>NUCLEOTIDE SEQUENCE [LARGE SCALE GENOMIC DNA]</scope>
    <source>
        <strain evidence="2">GP101</strain>
    </source>
</reference>
<dbReference type="InterPro" id="IPR003673">
    <property type="entry name" value="CoA-Trfase_fam_III"/>
</dbReference>
<dbReference type="OrthoDB" id="9058532at2"/>
<dbReference type="STRING" id="260552.Mag101_11330"/>
<dbReference type="KEGG" id="maga:Mag101_11330"/>
<sequence>MGVLSGYTVIELAGMGPCPMAAMLLADMGAEVIRVERGPQRDPIYSHDMSARGKKSIILNLKSEEGREALLRLVERADVLLEGFRPGVAEKLGLGPEDCAERNSALVYGRMTGWGQTGPLSQTAGHDLNYIALTGALYAIGRPGEKPVVPLNLVGDFGGGSMFLVAGVLGALLEAKQSGKGQVVDAAMVDGTANLMWMCHSFSAAGSWDPSERGVNLLDGGAFFYDTYETSDGRYIALGAIEPQFYAELVHRAGLDPDIYSADTQYELASWNDSAAAFSEVFRSKTQREWCELLEGTDACFAPVLTLEEAPTHPHNQVRDAYVEVDGFKQPAPAPRFSRTPSVVQHGQRRPGEDTEEVLATLGYSAEQISTLRAAGICT</sequence>
<evidence type="ECO:0000313" key="2">
    <source>
        <dbReference type="EMBL" id="AQQ68161.1"/>
    </source>
</evidence>
<dbReference type="PANTHER" id="PTHR48228:SF5">
    <property type="entry name" value="ALPHA-METHYLACYL-COA RACEMASE"/>
    <property type="match status" value="1"/>
</dbReference>
<evidence type="ECO:0000256" key="1">
    <source>
        <dbReference type="SAM" id="MobiDB-lite"/>
    </source>
</evidence>
<feature type="region of interest" description="Disordered" evidence="1">
    <location>
        <begin position="332"/>
        <end position="354"/>
    </location>
</feature>
<keyword evidence="3" id="KW-1185">Reference proteome</keyword>
<evidence type="ECO:0000313" key="3">
    <source>
        <dbReference type="Proteomes" id="UP000188219"/>
    </source>
</evidence>
<dbReference type="SUPFAM" id="SSF89796">
    <property type="entry name" value="CoA-transferase family III (CaiB/BaiF)"/>
    <property type="match status" value="1"/>
</dbReference>
<dbReference type="EMBL" id="CP019650">
    <property type="protein sequence ID" value="AQQ68161.1"/>
    <property type="molecule type" value="Genomic_DNA"/>
</dbReference>
<organism evidence="2 3">
    <name type="scientific">Microbulbifer agarilyticus</name>
    <dbReference type="NCBI Taxonomy" id="260552"/>
    <lineage>
        <taxon>Bacteria</taxon>
        <taxon>Pseudomonadati</taxon>
        <taxon>Pseudomonadota</taxon>
        <taxon>Gammaproteobacteria</taxon>
        <taxon>Cellvibrionales</taxon>
        <taxon>Microbulbiferaceae</taxon>
        <taxon>Microbulbifer</taxon>
    </lineage>
</organism>
<gene>
    <name evidence="2" type="ORF">Mag101_11330</name>
</gene>
<name>A0A1Q2M651_9GAMM</name>
<proteinExistence type="predicted"/>
<protein>
    <submittedName>
        <fullName evidence="2">Carnitine dehydratase</fullName>
    </submittedName>
</protein>
<dbReference type="PANTHER" id="PTHR48228">
    <property type="entry name" value="SUCCINYL-COA--D-CITRAMALATE COA-TRANSFERASE"/>
    <property type="match status" value="1"/>
</dbReference>
<dbReference type="RefSeq" id="WP_077404886.1">
    <property type="nucleotide sequence ID" value="NZ_CP019650.1"/>
</dbReference>
<dbReference type="AlphaFoldDB" id="A0A1Q2M651"/>
<accession>A0A1Q2M651</accession>
<dbReference type="Proteomes" id="UP000188219">
    <property type="component" value="Chromosome"/>
</dbReference>
<dbReference type="Pfam" id="PF02515">
    <property type="entry name" value="CoA_transf_3"/>
    <property type="match status" value="1"/>
</dbReference>
<dbReference type="InterPro" id="IPR050509">
    <property type="entry name" value="CoA-transferase_III"/>
</dbReference>